<accession>A0ABW1YIL6</accession>
<organism evidence="5 6">
    <name type="scientific">Microbulbifer taiwanensis</name>
    <dbReference type="NCBI Taxonomy" id="986746"/>
    <lineage>
        <taxon>Bacteria</taxon>
        <taxon>Pseudomonadati</taxon>
        <taxon>Pseudomonadota</taxon>
        <taxon>Gammaproteobacteria</taxon>
        <taxon>Cellvibrionales</taxon>
        <taxon>Microbulbiferaceae</taxon>
        <taxon>Microbulbifer</taxon>
    </lineage>
</organism>
<gene>
    <name evidence="5" type="ORF">ACFQBM_04905</name>
</gene>
<keyword evidence="3 4" id="KW-0546">Nucleotide metabolism</keyword>
<comment type="caution">
    <text evidence="4">Lacks conserved residue(s) required for the propagation of feature annotation.</text>
</comment>
<comment type="function">
    <text evidence="4">Nucleoside triphosphate pyrophosphatase that hydrolyzes dTTP and UTP. May have a dual role in cell division arrest and in preventing the incorporation of modified nucleotides into cellular nucleic acids.</text>
</comment>
<comment type="catalytic activity">
    <reaction evidence="4">
        <text>UTP + H2O = UMP + diphosphate + H(+)</text>
        <dbReference type="Rhea" id="RHEA:29395"/>
        <dbReference type="ChEBI" id="CHEBI:15377"/>
        <dbReference type="ChEBI" id="CHEBI:15378"/>
        <dbReference type="ChEBI" id="CHEBI:33019"/>
        <dbReference type="ChEBI" id="CHEBI:46398"/>
        <dbReference type="ChEBI" id="CHEBI:57865"/>
        <dbReference type="EC" id="3.6.1.9"/>
    </reaction>
</comment>
<name>A0ABW1YIL6_9GAMM</name>
<keyword evidence="6" id="KW-1185">Reference proteome</keyword>
<feature type="site" description="Important for substrate specificity" evidence="4">
    <location>
        <position position="162"/>
    </location>
</feature>
<dbReference type="CDD" id="cd00555">
    <property type="entry name" value="Maf"/>
    <property type="match status" value="1"/>
</dbReference>
<feature type="site" description="Important for substrate specificity" evidence="4">
    <location>
        <position position="80"/>
    </location>
</feature>
<dbReference type="PANTHER" id="PTHR43213:SF5">
    <property type="entry name" value="BIFUNCTIONAL DTTP_UTP PYROPHOSPHATASE_METHYLTRANSFERASE PROTEIN-RELATED"/>
    <property type="match status" value="1"/>
</dbReference>
<dbReference type="PIRSF" id="PIRSF006305">
    <property type="entry name" value="Maf"/>
    <property type="match status" value="1"/>
</dbReference>
<comment type="similarity">
    <text evidence="4">Belongs to the Maf family. YhdE subfamily.</text>
</comment>
<evidence type="ECO:0000313" key="6">
    <source>
        <dbReference type="Proteomes" id="UP001596425"/>
    </source>
</evidence>
<reference evidence="6" key="1">
    <citation type="journal article" date="2019" name="Int. J. Syst. Evol. Microbiol.">
        <title>The Global Catalogue of Microorganisms (GCM) 10K type strain sequencing project: providing services to taxonomists for standard genome sequencing and annotation.</title>
        <authorList>
            <consortium name="The Broad Institute Genomics Platform"/>
            <consortium name="The Broad Institute Genome Sequencing Center for Infectious Disease"/>
            <person name="Wu L."/>
            <person name="Ma J."/>
        </authorList>
    </citation>
    <scope>NUCLEOTIDE SEQUENCE [LARGE SCALE GENOMIC DNA]</scope>
    <source>
        <strain evidence="6">CGMCC 1.13718</strain>
    </source>
</reference>
<dbReference type="Proteomes" id="UP001596425">
    <property type="component" value="Unassembled WGS sequence"/>
</dbReference>
<evidence type="ECO:0000256" key="2">
    <source>
        <dbReference type="ARBA" id="ARBA00022801"/>
    </source>
</evidence>
<evidence type="ECO:0000313" key="5">
    <source>
        <dbReference type="EMBL" id="MFC6632607.1"/>
    </source>
</evidence>
<dbReference type="NCBIfam" id="TIGR00172">
    <property type="entry name" value="maf"/>
    <property type="match status" value="1"/>
</dbReference>
<keyword evidence="2 4" id="KW-0378">Hydrolase</keyword>
<comment type="subcellular location">
    <subcellularLocation>
        <location evidence="4">Cytoplasm</location>
    </subcellularLocation>
</comment>
<dbReference type="SUPFAM" id="SSF52972">
    <property type="entry name" value="ITPase-like"/>
    <property type="match status" value="1"/>
</dbReference>
<comment type="cofactor">
    <cofactor evidence="1 4">
        <name>a divalent metal cation</name>
        <dbReference type="ChEBI" id="CHEBI:60240"/>
    </cofactor>
</comment>
<evidence type="ECO:0000256" key="3">
    <source>
        <dbReference type="ARBA" id="ARBA00023080"/>
    </source>
</evidence>
<dbReference type="InterPro" id="IPR003697">
    <property type="entry name" value="Maf-like"/>
</dbReference>
<comment type="catalytic activity">
    <reaction evidence="4">
        <text>dTTP + H2O = dTMP + diphosphate + H(+)</text>
        <dbReference type="Rhea" id="RHEA:28534"/>
        <dbReference type="ChEBI" id="CHEBI:15377"/>
        <dbReference type="ChEBI" id="CHEBI:15378"/>
        <dbReference type="ChEBI" id="CHEBI:33019"/>
        <dbReference type="ChEBI" id="CHEBI:37568"/>
        <dbReference type="ChEBI" id="CHEBI:63528"/>
        <dbReference type="EC" id="3.6.1.9"/>
    </reaction>
</comment>
<dbReference type="EC" id="3.6.1.9" evidence="4"/>
<evidence type="ECO:0000256" key="4">
    <source>
        <dbReference type="HAMAP-Rule" id="MF_00528"/>
    </source>
</evidence>
<dbReference type="HAMAP" id="MF_00528">
    <property type="entry name" value="Maf"/>
    <property type="match status" value="1"/>
</dbReference>
<dbReference type="InterPro" id="IPR029001">
    <property type="entry name" value="ITPase-like_fam"/>
</dbReference>
<evidence type="ECO:0000256" key="1">
    <source>
        <dbReference type="ARBA" id="ARBA00001968"/>
    </source>
</evidence>
<dbReference type="EMBL" id="JBHSVR010000001">
    <property type="protein sequence ID" value="MFC6632607.1"/>
    <property type="molecule type" value="Genomic_DNA"/>
</dbReference>
<dbReference type="RefSeq" id="WP_193192047.1">
    <property type="nucleotide sequence ID" value="NZ_JACZFR010000025.1"/>
</dbReference>
<dbReference type="PANTHER" id="PTHR43213">
    <property type="entry name" value="BIFUNCTIONAL DTTP/UTP PYROPHOSPHATASE/METHYLTRANSFERASE PROTEIN-RELATED"/>
    <property type="match status" value="1"/>
</dbReference>
<feature type="site" description="Important for substrate specificity" evidence="4">
    <location>
        <position position="18"/>
    </location>
</feature>
<feature type="active site" description="Proton acceptor" evidence="4">
    <location>
        <position position="79"/>
    </location>
</feature>
<dbReference type="Pfam" id="PF02545">
    <property type="entry name" value="Maf"/>
    <property type="match status" value="1"/>
</dbReference>
<protein>
    <recommendedName>
        <fullName evidence="4">dTTP/UTP pyrophosphatase</fullName>
        <shortName evidence="4">dTTPase/UTPase</shortName>
        <ecNumber evidence="4">3.6.1.9</ecNumber>
    </recommendedName>
    <alternativeName>
        <fullName evidence="4">Nucleoside triphosphate pyrophosphatase</fullName>
    </alternativeName>
    <alternativeName>
        <fullName evidence="4">Nucleotide pyrophosphatase</fullName>
        <shortName evidence="4">Nucleotide PPase</shortName>
    </alternativeName>
</protein>
<dbReference type="Gene3D" id="3.90.950.10">
    <property type="match status" value="1"/>
</dbReference>
<proteinExistence type="inferred from homology"/>
<sequence length="207" mass="22743">MSNTSADSRLLLASGSPRRAELLAQIAVPFSQITPSVPEQQQPGESPQDYIRRLAHDKAEAGLRLAGDADTNLWALGADTIVLAGDRVLEKPRDFADFETMMHALSGCEHSVFTALCLRSSERQFERLVETRVRFRHLNNKIIEAYWRTGEPADKAGGYGIQGLGAALVETISGSYSNVVGLPLEALVPMLEHAAIPYWNELSKERP</sequence>
<dbReference type="GO" id="GO:0016787">
    <property type="term" value="F:hydrolase activity"/>
    <property type="evidence" value="ECO:0007669"/>
    <property type="project" value="UniProtKB-KW"/>
</dbReference>
<comment type="caution">
    <text evidence="5">The sequence shown here is derived from an EMBL/GenBank/DDBJ whole genome shotgun (WGS) entry which is preliminary data.</text>
</comment>
<keyword evidence="4" id="KW-0963">Cytoplasm</keyword>